<accession>A0ACD5DGM8</accession>
<evidence type="ECO:0000313" key="1">
    <source>
        <dbReference type="EMBL" id="XFD40544.1"/>
    </source>
</evidence>
<keyword evidence="2" id="KW-1185">Reference proteome</keyword>
<evidence type="ECO:0000313" key="2">
    <source>
        <dbReference type="Proteomes" id="UP001149860"/>
    </source>
</evidence>
<sequence>MKYIYLTAAIIITGLMVLAITMISITFFGDPAKMVLFLVLTVIIYQVLFTPVVVLYLRKKRSKS</sequence>
<organism evidence="1 2">
    <name type="scientific">Lentilactobacillus terminaliae</name>
    <dbReference type="NCBI Taxonomy" id="3003483"/>
    <lineage>
        <taxon>Bacteria</taxon>
        <taxon>Bacillati</taxon>
        <taxon>Bacillota</taxon>
        <taxon>Bacilli</taxon>
        <taxon>Lactobacillales</taxon>
        <taxon>Lactobacillaceae</taxon>
        <taxon>Lentilactobacillus</taxon>
    </lineage>
</organism>
<dbReference type="EMBL" id="CP168151">
    <property type="protein sequence ID" value="XFD40544.1"/>
    <property type="molecule type" value="Genomic_DNA"/>
</dbReference>
<gene>
    <name evidence="1" type="ORF">O0236_004370</name>
</gene>
<reference evidence="1" key="1">
    <citation type="submission" date="2024-08" db="EMBL/GenBank/DDBJ databases">
        <title>Lentilactobacillus sp. nov., isolated from tree bark.</title>
        <authorList>
            <person name="Phuengjayaem S."/>
            <person name="Tanasupawat S."/>
        </authorList>
    </citation>
    <scope>NUCLEOTIDE SEQUENCE</scope>
    <source>
        <strain evidence="1">SPB1-3</strain>
    </source>
</reference>
<name>A0ACD5DGM8_9LACO</name>
<protein>
    <submittedName>
        <fullName evidence="1">Uncharacterized protein</fullName>
    </submittedName>
</protein>
<dbReference type="Proteomes" id="UP001149860">
    <property type="component" value="Chromosome"/>
</dbReference>
<proteinExistence type="predicted"/>